<dbReference type="Proteomes" id="UP001630127">
    <property type="component" value="Unassembled WGS sequence"/>
</dbReference>
<evidence type="ECO:0008006" key="3">
    <source>
        <dbReference type="Google" id="ProtNLM"/>
    </source>
</evidence>
<sequence>MCVTCGFLTILVELDSDMLCKMVNGSLLVPWMIDAIVRDIGFWMTQGNFSLHHALCKANSMTDCSVHLGSNTFTSHSFTSSHYPSSLGEIFYLDRCDVPLVRWKFA</sequence>
<organism evidence="1 2">
    <name type="scientific">Cinchona calisaya</name>
    <dbReference type="NCBI Taxonomy" id="153742"/>
    <lineage>
        <taxon>Eukaryota</taxon>
        <taxon>Viridiplantae</taxon>
        <taxon>Streptophyta</taxon>
        <taxon>Embryophyta</taxon>
        <taxon>Tracheophyta</taxon>
        <taxon>Spermatophyta</taxon>
        <taxon>Magnoliopsida</taxon>
        <taxon>eudicotyledons</taxon>
        <taxon>Gunneridae</taxon>
        <taxon>Pentapetalae</taxon>
        <taxon>asterids</taxon>
        <taxon>lamiids</taxon>
        <taxon>Gentianales</taxon>
        <taxon>Rubiaceae</taxon>
        <taxon>Cinchonoideae</taxon>
        <taxon>Cinchoneae</taxon>
        <taxon>Cinchona</taxon>
    </lineage>
</organism>
<dbReference type="EMBL" id="JBJUIK010000011">
    <property type="protein sequence ID" value="KAL3513540.1"/>
    <property type="molecule type" value="Genomic_DNA"/>
</dbReference>
<name>A0ABD2Z5G5_9GENT</name>
<proteinExistence type="predicted"/>
<reference evidence="1 2" key="1">
    <citation type="submission" date="2024-11" db="EMBL/GenBank/DDBJ databases">
        <title>A near-complete genome assembly of Cinchona calisaya.</title>
        <authorList>
            <person name="Lian D.C."/>
            <person name="Zhao X.W."/>
            <person name="Wei L."/>
        </authorList>
    </citation>
    <scope>NUCLEOTIDE SEQUENCE [LARGE SCALE GENOMIC DNA]</scope>
    <source>
        <tissue evidence="1">Nenye</tissue>
    </source>
</reference>
<dbReference type="AlphaFoldDB" id="A0ABD2Z5G5"/>
<protein>
    <recommendedName>
        <fullName evidence="3">RNase H type-1 domain-containing protein</fullName>
    </recommendedName>
</protein>
<gene>
    <name evidence="1" type="ORF">ACH5RR_026257</name>
</gene>
<keyword evidence="2" id="KW-1185">Reference proteome</keyword>
<evidence type="ECO:0000313" key="2">
    <source>
        <dbReference type="Proteomes" id="UP001630127"/>
    </source>
</evidence>
<accession>A0ABD2Z5G5</accession>
<comment type="caution">
    <text evidence="1">The sequence shown here is derived from an EMBL/GenBank/DDBJ whole genome shotgun (WGS) entry which is preliminary data.</text>
</comment>
<evidence type="ECO:0000313" key="1">
    <source>
        <dbReference type="EMBL" id="KAL3513540.1"/>
    </source>
</evidence>